<accession>A0A5J6RLP5</accession>
<evidence type="ECO:0000313" key="2">
    <source>
        <dbReference type="Proteomes" id="UP000509513"/>
    </source>
</evidence>
<sequence length="82" mass="9065">MKKLILSILTIILFLGCTDEEGAKSFLKKEGYSDIKTTGYNFFECSQSDVKSTGFIAKKNGKLIEGTVCTGMLPKSYTIKLK</sequence>
<evidence type="ECO:0000313" key="1">
    <source>
        <dbReference type="EMBL" id="QKJ27349.1"/>
    </source>
</evidence>
<dbReference type="RefSeq" id="WP_024775136.1">
    <property type="nucleotide sequence ID" value="NZ_CP043857.1"/>
</dbReference>
<dbReference type="EMBL" id="CP054051">
    <property type="protein sequence ID" value="QKJ27349.1"/>
    <property type="molecule type" value="Genomic_DNA"/>
</dbReference>
<dbReference type="AlphaFoldDB" id="A0A5J6RLP5"/>
<organism evidence="1 2">
    <name type="scientific">Aliarcobacter cibarius</name>
    <dbReference type="NCBI Taxonomy" id="255507"/>
    <lineage>
        <taxon>Bacteria</taxon>
        <taxon>Pseudomonadati</taxon>
        <taxon>Campylobacterota</taxon>
        <taxon>Epsilonproteobacteria</taxon>
        <taxon>Campylobacterales</taxon>
        <taxon>Arcobacteraceae</taxon>
        <taxon>Aliarcobacter</taxon>
    </lineage>
</organism>
<proteinExistence type="predicted"/>
<dbReference type="KEGG" id="acib:ACBT_1443"/>
<gene>
    <name evidence="1" type="ORF">ACBT_1443</name>
</gene>
<dbReference type="PROSITE" id="PS51257">
    <property type="entry name" value="PROKAR_LIPOPROTEIN"/>
    <property type="match status" value="1"/>
</dbReference>
<dbReference type="Proteomes" id="UP000509513">
    <property type="component" value="Chromosome"/>
</dbReference>
<name>A0A5J6RLP5_9BACT</name>
<protein>
    <submittedName>
        <fullName evidence="1">Uncharacterized protein</fullName>
    </submittedName>
</protein>
<reference evidence="1 2" key="1">
    <citation type="submission" date="2020-05" db="EMBL/GenBank/DDBJ databases">
        <title>Complete genome sequencing of Campylobacter and Arcobacter type strains.</title>
        <authorList>
            <person name="Miller W.G."/>
            <person name="Yee E."/>
        </authorList>
    </citation>
    <scope>NUCLEOTIDE SEQUENCE [LARGE SCALE GENOMIC DNA]</scope>
    <source>
        <strain evidence="1 2">LMG 21996</strain>
    </source>
</reference>